<dbReference type="EC" id="1.14.11.2" evidence="5"/>
<evidence type="ECO:0000256" key="5">
    <source>
        <dbReference type="ARBA" id="ARBA00012269"/>
    </source>
</evidence>
<keyword evidence="8" id="KW-0223">Dioxygenase</keyword>
<proteinExistence type="inferred from homology"/>
<dbReference type="RefSeq" id="XP_005105812.2">
    <property type="nucleotide sequence ID" value="XM_005105755.3"/>
</dbReference>
<dbReference type="PROSITE" id="PS51471">
    <property type="entry name" value="FE2OG_OXY"/>
    <property type="match status" value="1"/>
</dbReference>
<evidence type="ECO:0000256" key="8">
    <source>
        <dbReference type="ARBA" id="ARBA00022964"/>
    </source>
</evidence>
<evidence type="ECO:0000313" key="13">
    <source>
        <dbReference type="Proteomes" id="UP000694888"/>
    </source>
</evidence>
<dbReference type="GeneID" id="101847986"/>
<reference evidence="14" key="1">
    <citation type="submission" date="2025-08" db="UniProtKB">
        <authorList>
            <consortium name="RefSeq"/>
        </authorList>
    </citation>
    <scope>IDENTIFICATION</scope>
</reference>
<accession>A0ABM0K0E4</accession>
<dbReference type="SMART" id="SM00702">
    <property type="entry name" value="P4Hc"/>
    <property type="match status" value="1"/>
</dbReference>
<keyword evidence="7" id="KW-0847">Vitamin C</keyword>
<evidence type="ECO:0000256" key="3">
    <source>
        <dbReference type="ARBA" id="ARBA00004319"/>
    </source>
</evidence>
<evidence type="ECO:0000256" key="6">
    <source>
        <dbReference type="ARBA" id="ARBA00022723"/>
    </source>
</evidence>
<feature type="domain" description="Fe2OG dioxygenase" evidence="12">
    <location>
        <begin position="328"/>
        <end position="439"/>
    </location>
</feature>
<dbReference type="InterPro" id="IPR044862">
    <property type="entry name" value="Pro_4_hyd_alph_FE2OG_OXY"/>
</dbReference>
<keyword evidence="6" id="KW-0479">Metal-binding</keyword>
<evidence type="ECO:0000256" key="7">
    <source>
        <dbReference type="ARBA" id="ARBA00022896"/>
    </source>
</evidence>
<dbReference type="Gene3D" id="2.60.120.620">
    <property type="entry name" value="q2cbj1_9rhob like domain"/>
    <property type="match status" value="1"/>
</dbReference>
<dbReference type="Pfam" id="PF08336">
    <property type="entry name" value="P4Ha_N"/>
    <property type="match status" value="1"/>
</dbReference>
<evidence type="ECO:0000256" key="11">
    <source>
        <dbReference type="SAM" id="SignalP"/>
    </source>
</evidence>
<comment type="function">
    <text evidence="2">Catalyzes the post-translational formation of 4-hydroxyproline in -Xaa-Pro-Gly- sequences in collagens and other proteins.</text>
</comment>
<feature type="chain" id="PRO_5046332988" description="procollagen-proline 4-dioxygenase" evidence="11">
    <location>
        <begin position="21"/>
        <end position="459"/>
    </location>
</feature>
<dbReference type="PANTHER" id="PTHR10869">
    <property type="entry name" value="PROLYL 4-HYDROXYLASE ALPHA SUBUNIT"/>
    <property type="match status" value="1"/>
</dbReference>
<evidence type="ECO:0000259" key="12">
    <source>
        <dbReference type="PROSITE" id="PS51471"/>
    </source>
</evidence>
<feature type="signal peptide" evidence="11">
    <location>
        <begin position="1"/>
        <end position="20"/>
    </location>
</feature>
<keyword evidence="10" id="KW-0408">Iron</keyword>
<dbReference type="Proteomes" id="UP000694888">
    <property type="component" value="Unplaced"/>
</dbReference>
<organism evidence="13 14">
    <name type="scientific">Aplysia californica</name>
    <name type="common">California sea hare</name>
    <dbReference type="NCBI Taxonomy" id="6500"/>
    <lineage>
        <taxon>Eukaryota</taxon>
        <taxon>Metazoa</taxon>
        <taxon>Spiralia</taxon>
        <taxon>Lophotrochozoa</taxon>
        <taxon>Mollusca</taxon>
        <taxon>Gastropoda</taxon>
        <taxon>Heterobranchia</taxon>
        <taxon>Euthyneura</taxon>
        <taxon>Tectipleura</taxon>
        <taxon>Aplysiida</taxon>
        <taxon>Aplysioidea</taxon>
        <taxon>Aplysiidae</taxon>
        <taxon>Aplysia</taxon>
    </lineage>
</organism>
<comment type="cofactor">
    <cofactor evidence="1">
        <name>L-ascorbate</name>
        <dbReference type="ChEBI" id="CHEBI:38290"/>
    </cofactor>
</comment>
<dbReference type="InterPro" id="IPR006620">
    <property type="entry name" value="Pro_4_hyd_alph"/>
</dbReference>
<keyword evidence="9" id="KW-0560">Oxidoreductase</keyword>
<sequence length="459" mass="51878">MALVTSSLFLALSMILSSEGQDLLDPCLSSHRMQQLMDSESNLLKFLNQTFSDRAKLSGESHYEKLSRSASRFLAVLPENNNDVVDPLRTFLGIKRFLSYYGKFFTHKKDKDVFGAVQRSLEKQKMKYPDKASLGYSIDAILRLMTAYDLDFDGMENSSGVSLSSEDKKNIMQRAKEFGLEAKGSGNGKKFIEKKSRHQVTDTDMTKYNNLCRLSRHNSYTPDNRLSCSYAKGLSGLAVWKQEVLSRDPYIAVFYDVITKREATSIMNTGAKILEGSGVMGKNKTSLLHHRLSASSWLWDNHTDTTLNLSRRVEEITSLRTEFRDHGTLAEPFQIVNYGLGGHYFPHMDYHLQHVIDAQYGVLENSGDRLATFMYYLSDVKEGGATVFPELSVAIFPVKLSAVFWYNFKIDGERDTRTLHGACPVMGGQKWIATKWIRQLSGGLSSTCELSETPPPFFR</sequence>
<dbReference type="InterPro" id="IPR013547">
    <property type="entry name" value="P4H_N"/>
</dbReference>
<dbReference type="InterPro" id="IPR005123">
    <property type="entry name" value="Oxoglu/Fe-dep_dioxygenase_dom"/>
</dbReference>
<dbReference type="InterPro" id="IPR045054">
    <property type="entry name" value="P4HA-like"/>
</dbReference>
<comment type="subcellular location">
    <subcellularLocation>
        <location evidence="3">Endoplasmic reticulum lumen</location>
    </subcellularLocation>
</comment>
<evidence type="ECO:0000256" key="10">
    <source>
        <dbReference type="ARBA" id="ARBA00023004"/>
    </source>
</evidence>
<dbReference type="Pfam" id="PF13640">
    <property type="entry name" value="2OG-FeII_Oxy_3"/>
    <property type="match status" value="1"/>
</dbReference>
<name>A0ABM0K0E4_APLCA</name>
<protein>
    <recommendedName>
        <fullName evidence="5">procollagen-proline 4-dioxygenase</fullName>
        <ecNumber evidence="5">1.14.11.2</ecNumber>
    </recommendedName>
</protein>
<gene>
    <name evidence="14" type="primary">LOC101847986</name>
</gene>
<evidence type="ECO:0000256" key="9">
    <source>
        <dbReference type="ARBA" id="ARBA00023002"/>
    </source>
</evidence>
<keyword evidence="11" id="KW-0732">Signal</keyword>
<dbReference type="PANTHER" id="PTHR10869:SF244">
    <property type="entry name" value="PROLYL 4-HYDROXYLASE SUBUNIT ALPHA-2"/>
    <property type="match status" value="1"/>
</dbReference>
<evidence type="ECO:0000256" key="2">
    <source>
        <dbReference type="ARBA" id="ARBA00002035"/>
    </source>
</evidence>
<evidence type="ECO:0000256" key="1">
    <source>
        <dbReference type="ARBA" id="ARBA00001961"/>
    </source>
</evidence>
<keyword evidence="13" id="KW-1185">Reference proteome</keyword>
<comment type="similarity">
    <text evidence="4">Belongs to the P4HA family.</text>
</comment>
<evidence type="ECO:0000313" key="14">
    <source>
        <dbReference type="RefSeq" id="XP_005105812.2"/>
    </source>
</evidence>
<evidence type="ECO:0000256" key="4">
    <source>
        <dbReference type="ARBA" id="ARBA00006511"/>
    </source>
</evidence>